<keyword evidence="1" id="KW-0812">Transmembrane</keyword>
<name>A0A7G5E316_9SPHI</name>
<accession>A0A7G5E316</accession>
<sequence length="217" mass="25175">MDTYIVLKRFSSLEEAQECHKLLSEKGVTTRLADNVPPVDITFSGNTVGYQYEVQIDPANFANAESILEEQEMQSLPLVEDDHYLYQFSDEELLEILQKPDEWNKLDYALAREILLKRGKEMDQEKLDLLKQKRLMQLRESEPQQKYWVIFGYISAFIGGLLGIAIGYMLFSSKKSLPNGERIFSYSDHDRKHGTNIFYIGLFVFTISVLIKMLWGL</sequence>
<evidence type="ECO:0000256" key="1">
    <source>
        <dbReference type="SAM" id="Phobius"/>
    </source>
</evidence>
<dbReference type="AlphaFoldDB" id="A0A7G5E316"/>
<organism evidence="2 3">
    <name type="scientific">Sphingobacterium paramultivorum</name>
    <dbReference type="NCBI Taxonomy" id="2886510"/>
    <lineage>
        <taxon>Bacteria</taxon>
        <taxon>Pseudomonadati</taxon>
        <taxon>Bacteroidota</taxon>
        <taxon>Sphingobacteriia</taxon>
        <taxon>Sphingobacteriales</taxon>
        <taxon>Sphingobacteriaceae</taxon>
        <taxon>Sphingobacterium</taxon>
    </lineage>
</organism>
<feature type="transmembrane region" description="Helical" evidence="1">
    <location>
        <begin position="197"/>
        <end position="215"/>
    </location>
</feature>
<feature type="transmembrane region" description="Helical" evidence="1">
    <location>
        <begin position="147"/>
        <end position="171"/>
    </location>
</feature>
<protein>
    <recommendedName>
        <fullName evidence="4">DUF2007 domain-containing protein</fullName>
    </recommendedName>
</protein>
<keyword evidence="1" id="KW-0472">Membrane</keyword>
<evidence type="ECO:0008006" key="4">
    <source>
        <dbReference type="Google" id="ProtNLM"/>
    </source>
</evidence>
<dbReference type="RefSeq" id="WP_182332836.1">
    <property type="nucleotide sequence ID" value="NZ_CP058555.1"/>
</dbReference>
<keyword evidence="1" id="KW-1133">Transmembrane helix</keyword>
<keyword evidence="3" id="KW-1185">Reference proteome</keyword>
<evidence type="ECO:0000313" key="3">
    <source>
        <dbReference type="Proteomes" id="UP000515450"/>
    </source>
</evidence>
<evidence type="ECO:0000313" key="2">
    <source>
        <dbReference type="EMBL" id="QMV68391.1"/>
    </source>
</evidence>
<reference evidence="2 3" key="1">
    <citation type="journal article" date="2020" name="G3 (Bethesda)">
        <title>CeMbio - The Caenorhabditis elegans Microbiome Resource.</title>
        <authorList>
            <person name="Dirksen P."/>
            <person name="Assie A."/>
            <person name="Zimmermann J."/>
            <person name="Zhang F."/>
            <person name="Tietje A.M."/>
            <person name="Marsh S.A."/>
            <person name="Felix M.A."/>
            <person name="Shapira M."/>
            <person name="Kaleta C."/>
            <person name="Schulenburg H."/>
            <person name="Samuel B."/>
        </authorList>
    </citation>
    <scope>NUCLEOTIDE SEQUENCE [LARGE SCALE GENOMIC DNA]</scope>
    <source>
        <strain evidence="2 3">BIGb0170</strain>
    </source>
</reference>
<gene>
    <name evidence="2" type="ORF">HS960_12295</name>
</gene>
<dbReference type="EMBL" id="CP058555">
    <property type="protein sequence ID" value="QMV68391.1"/>
    <property type="molecule type" value="Genomic_DNA"/>
</dbReference>
<dbReference type="Proteomes" id="UP000515450">
    <property type="component" value="Chromosome"/>
</dbReference>
<proteinExistence type="predicted"/>